<dbReference type="Proteomes" id="UP001168528">
    <property type="component" value="Unassembled WGS sequence"/>
</dbReference>
<reference evidence="9" key="1">
    <citation type="submission" date="2023-07" db="EMBL/GenBank/DDBJ databases">
        <title>The genome sequence of Rhodocytophaga aerolata KACC 12507.</title>
        <authorList>
            <person name="Zhang X."/>
        </authorList>
    </citation>
    <scope>NUCLEOTIDE SEQUENCE</scope>
    <source>
        <strain evidence="9">KACC 12507</strain>
    </source>
</reference>
<proteinExistence type="inferred from homology"/>
<dbReference type="InterPro" id="IPR051537">
    <property type="entry name" value="DNA_Adenine_Mtase"/>
</dbReference>
<evidence type="ECO:0000256" key="4">
    <source>
        <dbReference type="ARBA" id="ARBA00022679"/>
    </source>
</evidence>
<comment type="similarity">
    <text evidence="1">Belongs to the N(4)/N(6)-methyltransferase family.</text>
</comment>
<keyword evidence="10" id="KW-1185">Reference proteome</keyword>
<sequence length="169" mass="19620">MLTGELRSKIDRLWEAFWSGGVANPLTVIEQITYLLFIKRLDELHTLKENKANITGKPIEDPIFTPEQYPLRWSRFKNLDAEEMYRLMIQDKGVFNFMKELAAHENSTYARYMKGATFMIPTPNLLERVVSMISAIPMEDRDTKGDLYEYLLSKIASAGQNGQFRTPNY</sequence>
<dbReference type="InterPro" id="IPR038333">
    <property type="entry name" value="T1MK-like_N_sf"/>
</dbReference>
<evidence type="ECO:0000313" key="10">
    <source>
        <dbReference type="Proteomes" id="UP001168528"/>
    </source>
</evidence>
<dbReference type="InterPro" id="IPR022749">
    <property type="entry name" value="D12N6_MeTrfase_N"/>
</dbReference>
<keyword evidence="5" id="KW-0949">S-adenosyl-L-methionine</keyword>
<keyword evidence="3" id="KW-0489">Methyltransferase</keyword>
<dbReference type="RefSeq" id="WP_302041153.1">
    <property type="nucleotide sequence ID" value="NZ_JAUKPO010000029.1"/>
</dbReference>
<keyword evidence="6" id="KW-0680">Restriction system</keyword>
<dbReference type="EMBL" id="JAUKPO010000029">
    <property type="protein sequence ID" value="MDO1450350.1"/>
    <property type="molecule type" value="Genomic_DNA"/>
</dbReference>
<accession>A0ABT8RE14</accession>
<dbReference type="Gene3D" id="1.20.1260.30">
    <property type="match status" value="1"/>
</dbReference>
<evidence type="ECO:0000256" key="7">
    <source>
        <dbReference type="ARBA" id="ARBA00047942"/>
    </source>
</evidence>
<evidence type="ECO:0000256" key="5">
    <source>
        <dbReference type="ARBA" id="ARBA00022691"/>
    </source>
</evidence>
<dbReference type="SUPFAM" id="SSF53335">
    <property type="entry name" value="S-adenosyl-L-methionine-dependent methyltransferases"/>
    <property type="match status" value="1"/>
</dbReference>
<gene>
    <name evidence="9" type="ORF">Q0590_29005</name>
</gene>
<dbReference type="InterPro" id="IPR029063">
    <property type="entry name" value="SAM-dependent_MTases_sf"/>
</dbReference>
<evidence type="ECO:0000256" key="1">
    <source>
        <dbReference type="ARBA" id="ARBA00006594"/>
    </source>
</evidence>
<evidence type="ECO:0000256" key="2">
    <source>
        <dbReference type="ARBA" id="ARBA00011900"/>
    </source>
</evidence>
<evidence type="ECO:0000256" key="6">
    <source>
        <dbReference type="ARBA" id="ARBA00022747"/>
    </source>
</evidence>
<dbReference type="Pfam" id="PF12161">
    <property type="entry name" value="HsdM_N"/>
    <property type="match status" value="1"/>
</dbReference>
<feature type="domain" description="N6 adenine-specific DNA methyltransferase N-terminal" evidence="8">
    <location>
        <begin position="6"/>
        <end position="133"/>
    </location>
</feature>
<name>A0ABT8RE14_9BACT</name>
<organism evidence="9 10">
    <name type="scientific">Rhodocytophaga aerolata</name>
    <dbReference type="NCBI Taxonomy" id="455078"/>
    <lineage>
        <taxon>Bacteria</taxon>
        <taxon>Pseudomonadati</taxon>
        <taxon>Bacteroidota</taxon>
        <taxon>Cytophagia</taxon>
        <taxon>Cytophagales</taxon>
        <taxon>Rhodocytophagaceae</taxon>
        <taxon>Rhodocytophaga</taxon>
    </lineage>
</organism>
<dbReference type="EC" id="2.1.1.72" evidence="2"/>
<evidence type="ECO:0000256" key="3">
    <source>
        <dbReference type="ARBA" id="ARBA00022603"/>
    </source>
</evidence>
<dbReference type="PANTHER" id="PTHR42933">
    <property type="entry name" value="SLR6095 PROTEIN"/>
    <property type="match status" value="1"/>
</dbReference>
<protein>
    <recommendedName>
        <fullName evidence="2">site-specific DNA-methyltransferase (adenine-specific)</fullName>
        <ecNumber evidence="2">2.1.1.72</ecNumber>
    </recommendedName>
</protein>
<evidence type="ECO:0000259" key="8">
    <source>
        <dbReference type="Pfam" id="PF12161"/>
    </source>
</evidence>
<keyword evidence="4" id="KW-0808">Transferase</keyword>
<dbReference type="PANTHER" id="PTHR42933:SF3">
    <property type="entry name" value="TYPE I RESTRICTION ENZYME MJAVIII METHYLASE SUBUNIT"/>
    <property type="match status" value="1"/>
</dbReference>
<comment type="catalytic activity">
    <reaction evidence="7">
        <text>a 2'-deoxyadenosine in DNA + S-adenosyl-L-methionine = an N(6)-methyl-2'-deoxyadenosine in DNA + S-adenosyl-L-homocysteine + H(+)</text>
        <dbReference type="Rhea" id="RHEA:15197"/>
        <dbReference type="Rhea" id="RHEA-COMP:12418"/>
        <dbReference type="Rhea" id="RHEA-COMP:12419"/>
        <dbReference type="ChEBI" id="CHEBI:15378"/>
        <dbReference type="ChEBI" id="CHEBI:57856"/>
        <dbReference type="ChEBI" id="CHEBI:59789"/>
        <dbReference type="ChEBI" id="CHEBI:90615"/>
        <dbReference type="ChEBI" id="CHEBI:90616"/>
        <dbReference type="EC" id="2.1.1.72"/>
    </reaction>
</comment>
<evidence type="ECO:0000313" key="9">
    <source>
        <dbReference type="EMBL" id="MDO1450350.1"/>
    </source>
</evidence>
<comment type="caution">
    <text evidence="9">The sequence shown here is derived from an EMBL/GenBank/DDBJ whole genome shotgun (WGS) entry which is preliminary data.</text>
</comment>